<dbReference type="PROSITE" id="PS51819">
    <property type="entry name" value="VOC"/>
    <property type="match status" value="1"/>
</dbReference>
<dbReference type="EMBL" id="CP016033">
    <property type="protein sequence ID" value="ANK12889.1"/>
    <property type="molecule type" value="Genomic_DNA"/>
</dbReference>
<dbReference type="InterPro" id="IPR004360">
    <property type="entry name" value="Glyas_Fos-R_dOase_dom"/>
</dbReference>
<feature type="domain" description="VOC" evidence="1">
    <location>
        <begin position="5"/>
        <end position="118"/>
    </location>
</feature>
<evidence type="ECO:0000313" key="3">
    <source>
        <dbReference type="Proteomes" id="UP000078263"/>
    </source>
</evidence>
<dbReference type="KEGG" id="pns:A9D12_07945"/>
<dbReference type="Proteomes" id="UP000078263">
    <property type="component" value="Chromosome"/>
</dbReference>
<dbReference type="OrthoDB" id="9813630at2"/>
<dbReference type="PANTHER" id="PTHR39175">
    <property type="entry name" value="FAMILY PROTEIN, PUTATIVE (AFU_ORTHOLOGUE AFUA_3G15060)-RELATED"/>
    <property type="match status" value="1"/>
</dbReference>
<proteinExistence type="predicted"/>
<dbReference type="PANTHER" id="PTHR39175:SF1">
    <property type="entry name" value="FAMILY PROTEIN, PUTATIVE (AFU_ORTHOLOGUE AFUA_3G15060)-RELATED"/>
    <property type="match status" value="1"/>
</dbReference>
<accession>A0A192D532</accession>
<keyword evidence="3" id="KW-1185">Reference proteome</keyword>
<dbReference type="InterPro" id="IPR029068">
    <property type="entry name" value="Glyas_Bleomycin-R_OHBP_Dase"/>
</dbReference>
<evidence type="ECO:0000313" key="2">
    <source>
        <dbReference type="EMBL" id="ANK12889.1"/>
    </source>
</evidence>
<reference evidence="2 3" key="1">
    <citation type="submission" date="2016-05" db="EMBL/GenBank/DDBJ databases">
        <title>Compelete Genome Sequence of Bacteriochlorophyll-Synthesizing Bacterium Porphyrobacter neustonensis DSM 9434.</title>
        <authorList>
            <person name="Shi X.-L."/>
            <person name="Wu Y.-H."/>
            <person name="Cheng H."/>
            <person name="Xu L."/>
            <person name="Zhang X.-Q."/>
            <person name="Wang C.-S."/>
            <person name="Xu X.-W."/>
        </authorList>
    </citation>
    <scope>NUCLEOTIDE SEQUENCE [LARGE SCALE GENOMIC DNA]</scope>
    <source>
        <strain evidence="2 3">DSM 9434</strain>
    </source>
</reference>
<dbReference type="RefSeq" id="WP_068350799.1">
    <property type="nucleotide sequence ID" value="NZ_CP016033.1"/>
</dbReference>
<dbReference type="InterPro" id="IPR037523">
    <property type="entry name" value="VOC_core"/>
</dbReference>
<organism evidence="2 3">
    <name type="scientific">Erythrobacter neustonensis</name>
    <dbReference type="NCBI Taxonomy" id="1112"/>
    <lineage>
        <taxon>Bacteria</taxon>
        <taxon>Pseudomonadati</taxon>
        <taxon>Pseudomonadota</taxon>
        <taxon>Alphaproteobacteria</taxon>
        <taxon>Sphingomonadales</taxon>
        <taxon>Erythrobacteraceae</taxon>
        <taxon>Erythrobacter/Porphyrobacter group</taxon>
        <taxon>Erythrobacter</taxon>
    </lineage>
</organism>
<name>A0A192D532_9SPHN</name>
<gene>
    <name evidence="2" type="ORF">A9D12_07945</name>
</gene>
<dbReference type="Gene3D" id="3.10.180.10">
    <property type="entry name" value="2,3-Dihydroxybiphenyl 1,2-Dioxygenase, domain 1"/>
    <property type="match status" value="1"/>
</dbReference>
<protein>
    <submittedName>
        <fullName evidence="2">Glyoxalase</fullName>
    </submittedName>
</protein>
<dbReference type="STRING" id="1112.A9D12_07945"/>
<dbReference type="AlphaFoldDB" id="A0A192D532"/>
<dbReference type="SUPFAM" id="SSF54593">
    <property type="entry name" value="Glyoxalase/Bleomycin resistance protein/Dihydroxybiphenyl dioxygenase"/>
    <property type="match status" value="1"/>
</dbReference>
<dbReference type="Pfam" id="PF00903">
    <property type="entry name" value="Glyoxalase"/>
    <property type="match status" value="1"/>
</dbReference>
<sequence>MAVVGLDHVQLAIPAGGEDRAREFYAGLLGMTEVPKPSNLSPSGCWFAGKSAMLHIGVDPDFRAAAKAHPAFLVDDLASLRSRLEADGYPIREDKPVEGYARFFTQDPFGNRIELMERL</sequence>
<evidence type="ECO:0000259" key="1">
    <source>
        <dbReference type="PROSITE" id="PS51819"/>
    </source>
</evidence>